<keyword evidence="1" id="KW-0812">Transmembrane</keyword>
<accession>A0ABD5V0M3</accession>
<feature type="transmembrane region" description="Helical" evidence="1">
    <location>
        <begin position="12"/>
        <end position="30"/>
    </location>
</feature>
<reference evidence="2 3" key="1">
    <citation type="journal article" date="2019" name="Int. J. Syst. Evol. Microbiol.">
        <title>The Global Catalogue of Microorganisms (GCM) 10K type strain sequencing project: providing services to taxonomists for standard genome sequencing and annotation.</title>
        <authorList>
            <consortium name="The Broad Institute Genomics Platform"/>
            <consortium name="The Broad Institute Genome Sequencing Center for Infectious Disease"/>
            <person name="Wu L."/>
            <person name="Ma J."/>
        </authorList>
    </citation>
    <scope>NUCLEOTIDE SEQUENCE [LARGE SCALE GENOMIC DNA]</scope>
    <source>
        <strain evidence="2 3">CGMCC 1.3240</strain>
    </source>
</reference>
<sequence>MADLARFDRSALTVLLLVVDAAIIAGQLSYGLITHGTAPLADPLYTAETVAPFLLGWLLVAPMLGVYTARVRESIVETALAVIIAWTVAALVGIGLRATPWLVGGAPPTFVLVTVVTGLATLLPWRVLVALGVRSRR</sequence>
<keyword evidence="1" id="KW-1133">Transmembrane helix</keyword>
<evidence type="ECO:0000256" key="1">
    <source>
        <dbReference type="SAM" id="Phobius"/>
    </source>
</evidence>
<organism evidence="2 3">
    <name type="scientific">Halalkalicoccus tibetensis</name>
    <dbReference type="NCBI Taxonomy" id="175632"/>
    <lineage>
        <taxon>Archaea</taxon>
        <taxon>Methanobacteriati</taxon>
        <taxon>Methanobacteriota</taxon>
        <taxon>Stenosarchaea group</taxon>
        <taxon>Halobacteria</taxon>
        <taxon>Halobacteriales</taxon>
        <taxon>Halococcaceae</taxon>
        <taxon>Halalkalicoccus</taxon>
    </lineage>
</organism>
<dbReference type="EMBL" id="JBHSXQ010000001">
    <property type="protein sequence ID" value="MFC6904511.1"/>
    <property type="molecule type" value="Genomic_DNA"/>
</dbReference>
<keyword evidence="1" id="KW-0472">Membrane</keyword>
<evidence type="ECO:0000313" key="2">
    <source>
        <dbReference type="EMBL" id="MFC6904511.1"/>
    </source>
</evidence>
<comment type="caution">
    <text evidence="2">The sequence shown here is derived from an EMBL/GenBank/DDBJ whole genome shotgun (WGS) entry which is preliminary data.</text>
</comment>
<dbReference type="Proteomes" id="UP001596312">
    <property type="component" value="Unassembled WGS sequence"/>
</dbReference>
<name>A0ABD5V0M3_9EURY</name>
<evidence type="ECO:0000313" key="3">
    <source>
        <dbReference type="Proteomes" id="UP001596312"/>
    </source>
</evidence>
<dbReference type="AlphaFoldDB" id="A0ABD5V0M3"/>
<protein>
    <submittedName>
        <fullName evidence="2">DUF3054 domain-containing protein</fullName>
    </submittedName>
</protein>
<dbReference type="InterPro" id="IPR021414">
    <property type="entry name" value="DUF3054"/>
</dbReference>
<feature type="transmembrane region" description="Helical" evidence="1">
    <location>
        <begin position="79"/>
        <end position="98"/>
    </location>
</feature>
<gene>
    <name evidence="2" type="ORF">ACFQGH_04790</name>
</gene>
<proteinExistence type="predicted"/>
<feature type="transmembrane region" description="Helical" evidence="1">
    <location>
        <begin position="50"/>
        <end position="67"/>
    </location>
</feature>
<dbReference type="RefSeq" id="WP_340603016.1">
    <property type="nucleotide sequence ID" value="NZ_JBBMXV010000001.1"/>
</dbReference>
<feature type="transmembrane region" description="Helical" evidence="1">
    <location>
        <begin position="110"/>
        <end position="133"/>
    </location>
</feature>
<keyword evidence="3" id="KW-1185">Reference proteome</keyword>
<dbReference type="Pfam" id="PF11255">
    <property type="entry name" value="DUF3054"/>
    <property type="match status" value="1"/>
</dbReference>